<dbReference type="GO" id="GO:0016787">
    <property type="term" value="F:hydrolase activity"/>
    <property type="evidence" value="ECO:0007669"/>
    <property type="project" value="UniProtKB-KW"/>
</dbReference>
<dbReference type="SUPFAM" id="SSF53474">
    <property type="entry name" value="alpha/beta-Hydrolases"/>
    <property type="match status" value="1"/>
</dbReference>
<protein>
    <submittedName>
        <fullName evidence="3">Alpha/beta hydrolase</fullName>
    </submittedName>
</protein>
<proteinExistence type="predicted"/>
<keyword evidence="1 3" id="KW-0378">Hydrolase</keyword>
<reference evidence="3" key="1">
    <citation type="submission" date="2023-08" db="EMBL/GenBank/DDBJ databases">
        <title>Emergence of clinically-relevant ST2 carbapenem-resistant Acinetobacter baumannii strains in hospital sewages in Zhejiang, East of China.</title>
        <authorList>
            <person name="Kaichao C."/>
            <person name="Zhang R."/>
        </authorList>
    </citation>
    <scope>NUCLEOTIDE SEQUENCE</scope>
    <source>
        <strain evidence="3">M-SY-60</strain>
    </source>
</reference>
<feature type="domain" description="BD-FAE-like" evidence="2">
    <location>
        <begin position="62"/>
        <end position="247"/>
    </location>
</feature>
<dbReference type="PANTHER" id="PTHR48081">
    <property type="entry name" value="AB HYDROLASE SUPERFAMILY PROTEIN C4A8.06C"/>
    <property type="match status" value="1"/>
</dbReference>
<gene>
    <name evidence="3" type="ORF">RFH51_06985</name>
</gene>
<evidence type="ECO:0000313" key="3">
    <source>
        <dbReference type="EMBL" id="MDQ9071201.1"/>
    </source>
</evidence>
<dbReference type="Pfam" id="PF20434">
    <property type="entry name" value="BD-FAE"/>
    <property type="match status" value="1"/>
</dbReference>
<dbReference type="Proteomes" id="UP001243195">
    <property type="component" value="Unassembled WGS sequence"/>
</dbReference>
<evidence type="ECO:0000259" key="2">
    <source>
        <dbReference type="Pfam" id="PF20434"/>
    </source>
</evidence>
<dbReference type="Gene3D" id="3.40.50.1820">
    <property type="entry name" value="alpha/beta hydrolase"/>
    <property type="match status" value="1"/>
</dbReference>
<dbReference type="PANTHER" id="PTHR48081:SF33">
    <property type="entry name" value="KYNURENINE FORMAMIDASE"/>
    <property type="match status" value="1"/>
</dbReference>
<accession>A0AAW8JEM8</accession>
<organism evidence="3 4">
    <name type="scientific">Acinetobacter gerneri</name>
    <dbReference type="NCBI Taxonomy" id="202952"/>
    <lineage>
        <taxon>Bacteria</taxon>
        <taxon>Pseudomonadati</taxon>
        <taxon>Pseudomonadota</taxon>
        <taxon>Gammaproteobacteria</taxon>
        <taxon>Moraxellales</taxon>
        <taxon>Moraxellaceae</taxon>
        <taxon>Acinetobacter</taxon>
    </lineage>
</organism>
<evidence type="ECO:0000313" key="4">
    <source>
        <dbReference type="Proteomes" id="UP001243195"/>
    </source>
</evidence>
<evidence type="ECO:0000256" key="1">
    <source>
        <dbReference type="ARBA" id="ARBA00022801"/>
    </source>
</evidence>
<dbReference type="InterPro" id="IPR050300">
    <property type="entry name" value="GDXG_lipolytic_enzyme"/>
</dbReference>
<sequence length="296" mass="33725">MLNSHFKSIQKAFLAKAELAKNRYKDFRYYDIPSYAINGLTPKKGYVLQQNIAFGLKARQRLDLYKSNKPHAKKPLIVFVYGGAWTHGDKSSYKFLGEAFAKEGFDVAIVNYHLAPEYIFPSYVDDISLALNYLQQNAEKLKISTGNTMLMGHSAGAFNVMSLMYQAQAYHNFNQEHIKAIFGISGPYHFDYKGDPIAQDAFDQSIPYAEVMPYYFVDKNHVKHYLFLAANDLVVKDQNTLDMHQKLTEVGNHSEIIRIAKTGHKSIIGSVSSVFSRFFSTKSEILKRMNEVLDQS</sequence>
<dbReference type="InterPro" id="IPR029058">
    <property type="entry name" value="AB_hydrolase_fold"/>
</dbReference>
<dbReference type="RefSeq" id="WP_308955620.1">
    <property type="nucleotide sequence ID" value="NZ_JAVICY010000006.1"/>
</dbReference>
<name>A0AAW8JEM8_9GAMM</name>
<dbReference type="EMBL" id="JAVIDA010000007">
    <property type="protein sequence ID" value="MDQ9071201.1"/>
    <property type="molecule type" value="Genomic_DNA"/>
</dbReference>
<dbReference type="AlphaFoldDB" id="A0AAW8JEM8"/>
<dbReference type="InterPro" id="IPR049492">
    <property type="entry name" value="BD-FAE-like_dom"/>
</dbReference>
<comment type="caution">
    <text evidence="3">The sequence shown here is derived from an EMBL/GenBank/DDBJ whole genome shotgun (WGS) entry which is preliminary data.</text>
</comment>